<dbReference type="GO" id="GO:0004672">
    <property type="term" value="F:protein kinase activity"/>
    <property type="evidence" value="ECO:0007669"/>
    <property type="project" value="TreeGrafter"/>
</dbReference>
<evidence type="ECO:0000256" key="3">
    <source>
        <dbReference type="ARBA" id="ARBA00023319"/>
    </source>
</evidence>
<dbReference type="InterPro" id="IPR013783">
    <property type="entry name" value="Ig-like_fold"/>
</dbReference>
<dbReference type="InParanoid" id="A0A672I7Z7"/>
<dbReference type="PANTHER" id="PTHR47633:SF7">
    <property type="entry name" value="TITIN HOMOLOG"/>
    <property type="match status" value="1"/>
</dbReference>
<dbReference type="FunFam" id="2.60.40.10:FF:000425">
    <property type="entry name" value="Myosin light chain kinase"/>
    <property type="match status" value="1"/>
</dbReference>
<reference evidence="5" key="3">
    <citation type="submission" date="2025-09" db="UniProtKB">
        <authorList>
            <consortium name="Ensembl"/>
        </authorList>
    </citation>
    <scope>IDENTIFICATION</scope>
</reference>
<dbReference type="Proteomes" id="UP000472267">
    <property type="component" value="Chromosome 16"/>
</dbReference>
<evidence type="ECO:0000313" key="6">
    <source>
        <dbReference type="Proteomes" id="UP000472267"/>
    </source>
</evidence>
<proteinExistence type="predicted"/>
<reference evidence="5" key="1">
    <citation type="submission" date="2019-06" db="EMBL/GenBank/DDBJ databases">
        <authorList>
            <consortium name="Wellcome Sanger Institute Data Sharing"/>
        </authorList>
    </citation>
    <scope>NUCLEOTIDE SEQUENCE [LARGE SCALE GENOMIC DNA]</scope>
</reference>
<dbReference type="Pfam" id="PF07679">
    <property type="entry name" value="I-set"/>
    <property type="match status" value="1"/>
</dbReference>
<dbReference type="SMART" id="SM00408">
    <property type="entry name" value="IGc2"/>
    <property type="match status" value="1"/>
</dbReference>
<dbReference type="PROSITE" id="PS50835">
    <property type="entry name" value="IG_LIKE"/>
    <property type="match status" value="1"/>
</dbReference>
<keyword evidence="6" id="KW-1185">Reference proteome</keyword>
<dbReference type="GO" id="GO:0005737">
    <property type="term" value="C:cytoplasm"/>
    <property type="evidence" value="ECO:0007669"/>
    <property type="project" value="UniProtKB-SubCell"/>
</dbReference>
<dbReference type="SUPFAM" id="SSF48726">
    <property type="entry name" value="Immunoglobulin"/>
    <property type="match status" value="1"/>
</dbReference>
<name>A0A672I7Z7_SALFA</name>
<comment type="subcellular location">
    <subcellularLocation>
        <location evidence="1">Cytoplasm</location>
    </subcellularLocation>
</comment>
<dbReference type="Gene3D" id="2.60.40.10">
    <property type="entry name" value="Immunoglobulins"/>
    <property type="match status" value="1"/>
</dbReference>
<reference evidence="5" key="2">
    <citation type="submission" date="2025-08" db="UniProtKB">
        <authorList>
            <consortium name="Ensembl"/>
        </authorList>
    </citation>
    <scope>IDENTIFICATION</scope>
</reference>
<dbReference type="Ensembl" id="ENSSFAT00005039159.1">
    <property type="protein sequence ID" value="ENSSFAP00005037758.1"/>
    <property type="gene ID" value="ENSSFAG00005018989.1"/>
</dbReference>
<dbReference type="InterPro" id="IPR013098">
    <property type="entry name" value="Ig_I-set"/>
</dbReference>
<keyword evidence="3" id="KW-0393">Immunoglobulin domain</keyword>
<feature type="domain" description="Ig-like" evidence="4">
    <location>
        <begin position="21"/>
        <end position="101"/>
    </location>
</feature>
<sequence length="105" mass="11273">LELQPESKRYSSTLEKKKEKPVFLSQLTPASVASGETARLTVRVSGFPKPTVKWSSNCVIVADPDGSGFIRIQAVKQADSGLYTCKASNQLGEASCSAQLVVVKE</sequence>
<dbReference type="AlphaFoldDB" id="A0A672I7Z7"/>
<dbReference type="OMA" id="RIDNNEC"/>
<dbReference type="InterPro" id="IPR007110">
    <property type="entry name" value="Ig-like_dom"/>
</dbReference>
<evidence type="ECO:0000256" key="2">
    <source>
        <dbReference type="ARBA" id="ARBA00022490"/>
    </source>
</evidence>
<accession>A0A672I7Z7</accession>
<evidence type="ECO:0000256" key="1">
    <source>
        <dbReference type="ARBA" id="ARBA00004496"/>
    </source>
</evidence>
<keyword evidence="2" id="KW-0963">Cytoplasm</keyword>
<evidence type="ECO:0000313" key="5">
    <source>
        <dbReference type="Ensembl" id="ENSSFAP00005037758.1"/>
    </source>
</evidence>
<dbReference type="InterPro" id="IPR003599">
    <property type="entry name" value="Ig_sub"/>
</dbReference>
<dbReference type="SMART" id="SM00409">
    <property type="entry name" value="IG"/>
    <property type="match status" value="1"/>
</dbReference>
<dbReference type="InterPro" id="IPR036179">
    <property type="entry name" value="Ig-like_dom_sf"/>
</dbReference>
<evidence type="ECO:0000259" key="4">
    <source>
        <dbReference type="PROSITE" id="PS50835"/>
    </source>
</evidence>
<protein>
    <recommendedName>
        <fullName evidence="4">Ig-like domain-containing protein</fullName>
    </recommendedName>
</protein>
<dbReference type="InterPro" id="IPR003598">
    <property type="entry name" value="Ig_sub2"/>
</dbReference>
<dbReference type="PANTHER" id="PTHR47633">
    <property type="entry name" value="IMMUNOGLOBULIN"/>
    <property type="match status" value="1"/>
</dbReference>
<organism evidence="5 6">
    <name type="scientific">Salarias fasciatus</name>
    <name type="common">Jewelled blenny</name>
    <name type="synonym">Blennius fasciatus</name>
    <dbReference type="NCBI Taxonomy" id="181472"/>
    <lineage>
        <taxon>Eukaryota</taxon>
        <taxon>Metazoa</taxon>
        <taxon>Chordata</taxon>
        <taxon>Craniata</taxon>
        <taxon>Vertebrata</taxon>
        <taxon>Euteleostomi</taxon>
        <taxon>Actinopterygii</taxon>
        <taxon>Neopterygii</taxon>
        <taxon>Teleostei</taxon>
        <taxon>Neoteleostei</taxon>
        <taxon>Acanthomorphata</taxon>
        <taxon>Ovalentaria</taxon>
        <taxon>Blenniimorphae</taxon>
        <taxon>Blenniiformes</taxon>
        <taxon>Blennioidei</taxon>
        <taxon>Blenniidae</taxon>
        <taxon>Salariinae</taxon>
        <taxon>Salarias</taxon>
    </lineage>
</organism>